<dbReference type="Proteomes" id="UP001158576">
    <property type="component" value="Chromosome XSR"/>
</dbReference>
<protein>
    <submittedName>
        <fullName evidence="4">Oidioi.mRNA.OKI2018_I69.XSR.g14383.t1.cds</fullName>
    </submittedName>
</protein>
<reference evidence="4 5" key="1">
    <citation type="submission" date="2021-04" db="EMBL/GenBank/DDBJ databases">
        <authorList>
            <person name="Bliznina A."/>
        </authorList>
    </citation>
    <scope>NUCLEOTIDE SEQUENCE [LARGE SCALE GENOMIC DNA]</scope>
</reference>
<dbReference type="EMBL" id="OU015569">
    <property type="protein sequence ID" value="CAG5095883.1"/>
    <property type="molecule type" value="Genomic_DNA"/>
</dbReference>
<name>A0ABN7SDN7_OIKDI</name>
<sequence>MAPPSRIQLFSERHFGGNGQSFTDNFAALGYRRLCPKSAIVENGAWTLYSNLGFQGRYLTLPAGKYDDLTMILNGIGFYETQSLRVVENPAVAQDGPCDAFASMSLSASEAMET</sequence>
<dbReference type="SMART" id="SM00247">
    <property type="entry name" value="XTALbg"/>
    <property type="match status" value="1"/>
</dbReference>
<proteinExistence type="inferred from homology"/>
<evidence type="ECO:0000259" key="3">
    <source>
        <dbReference type="PROSITE" id="PS50915"/>
    </source>
</evidence>
<dbReference type="PROSITE" id="PS50915">
    <property type="entry name" value="CRYSTALLIN_BETA_GAMMA"/>
    <property type="match status" value="1"/>
</dbReference>
<keyword evidence="2" id="KW-0677">Repeat</keyword>
<comment type="similarity">
    <text evidence="1">Belongs to the beta/gamma-crystallin family.</text>
</comment>
<gene>
    <name evidence="4" type="ORF">OKIOD_LOCUS5941</name>
</gene>
<dbReference type="Pfam" id="PF00030">
    <property type="entry name" value="Crystall"/>
    <property type="match status" value="1"/>
</dbReference>
<evidence type="ECO:0000313" key="4">
    <source>
        <dbReference type="EMBL" id="CAG5095883.1"/>
    </source>
</evidence>
<evidence type="ECO:0000256" key="1">
    <source>
        <dbReference type="ARBA" id="ARBA00009646"/>
    </source>
</evidence>
<dbReference type="Gene3D" id="2.60.20.10">
    <property type="entry name" value="Crystallins"/>
    <property type="match status" value="1"/>
</dbReference>
<feature type="domain" description="Beta/gamma crystallin 'Greek key'" evidence="3">
    <location>
        <begin position="44"/>
        <end position="88"/>
    </location>
</feature>
<evidence type="ECO:0000256" key="2">
    <source>
        <dbReference type="ARBA" id="ARBA00022737"/>
    </source>
</evidence>
<keyword evidence="5" id="KW-1185">Reference proteome</keyword>
<accession>A0ABN7SDN7</accession>
<dbReference type="SUPFAM" id="SSF49695">
    <property type="entry name" value="gamma-Crystallin-like"/>
    <property type="match status" value="1"/>
</dbReference>
<evidence type="ECO:0000313" key="5">
    <source>
        <dbReference type="Proteomes" id="UP001158576"/>
    </source>
</evidence>
<dbReference type="InterPro" id="IPR001064">
    <property type="entry name" value="Beta/gamma_crystallin"/>
</dbReference>
<dbReference type="InterPro" id="IPR011024">
    <property type="entry name" value="G_crystallin-like"/>
</dbReference>
<organism evidence="4 5">
    <name type="scientific">Oikopleura dioica</name>
    <name type="common">Tunicate</name>
    <dbReference type="NCBI Taxonomy" id="34765"/>
    <lineage>
        <taxon>Eukaryota</taxon>
        <taxon>Metazoa</taxon>
        <taxon>Chordata</taxon>
        <taxon>Tunicata</taxon>
        <taxon>Appendicularia</taxon>
        <taxon>Copelata</taxon>
        <taxon>Oikopleuridae</taxon>
        <taxon>Oikopleura</taxon>
    </lineage>
</organism>